<gene>
    <name evidence="2" type="ORF">GCM10014713_30890</name>
</gene>
<reference evidence="2" key="1">
    <citation type="journal article" date="2014" name="Int. J. Syst. Evol. Microbiol.">
        <title>Complete genome sequence of Corynebacterium casei LMG S-19264T (=DSM 44701T), isolated from a smear-ripened cheese.</title>
        <authorList>
            <consortium name="US DOE Joint Genome Institute (JGI-PGF)"/>
            <person name="Walter F."/>
            <person name="Albersmeier A."/>
            <person name="Kalinowski J."/>
            <person name="Ruckert C."/>
        </authorList>
    </citation>
    <scope>NUCLEOTIDE SEQUENCE</scope>
    <source>
        <strain evidence="2">JCM 3172</strain>
    </source>
</reference>
<accession>A0A918H390</accession>
<proteinExistence type="predicted"/>
<dbReference type="EMBL" id="BMQQ01000010">
    <property type="protein sequence ID" value="GGT35052.1"/>
    <property type="molecule type" value="Genomic_DNA"/>
</dbReference>
<evidence type="ECO:0000256" key="1">
    <source>
        <dbReference type="SAM" id="MobiDB-lite"/>
    </source>
</evidence>
<protein>
    <submittedName>
        <fullName evidence="2">Uncharacterized protein</fullName>
    </submittedName>
</protein>
<comment type="caution">
    <text evidence="2">The sequence shown here is derived from an EMBL/GenBank/DDBJ whole genome shotgun (WGS) entry which is preliminary data.</text>
</comment>
<name>A0A918H390_9ACTN</name>
<evidence type="ECO:0000313" key="2">
    <source>
        <dbReference type="EMBL" id="GGT35052.1"/>
    </source>
</evidence>
<feature type="region of interest" description="Disordered" evidence="1">
    <location>
        <begin position="53"/>
        <end position="73"/>
    </location>
</feature>
<dbReference type="AlphaFoldDB" id="A0A918H390"/>
<keyword evidence="3" id="KW-1185">Reference proteome</keyword>
<reference evidence="2" key="2">
    <citation type="submission" date="2020-09" db="EMBL/GenBank/DDBJ databases">
        <authorList>
            <person name="Sun Q."/>
            <person name="Ohkuma M."/>
        </authorList>
    </citation>
    <scope>NUCLEOTIDE SEQUENCE</scope>
    <source>
        <strain evidence="2">JCM 3172</strain>
    </source>
</reference>
<evidence type="ECO:0000313" key="3">
    <source>
        <dbReference type="Proteomes" id="UP000619486"/>
    </source>
</evidence>
<sequence length="95" mass="10106">MVLPPHPAGKLREVLHKEKGPDGCHNGVPGPRGTVSGLFRTCEGRALGCFGGVNTRGGPAWKRPHRASSQGVNNVRRYTLVPLRRHDLGHVGGGV</sequence>
<dbReference type="Proteomes" id="UP000619486">
    <property type="component" value="Unassembled WGS sequence"/>
</dbReference>
<organism evidence="2 3">
    <name type="scientific">Streptomyces purpureus</name>
    <dbReference type="NCBI Taxonomy" id="1951"/>
    <lineage>
        <taxon>Bacteria</taxon>
        <taxon>Bacillati</taxon>
        <taxon>Actinomycetota</taxon>
        <taxon>Actinomycetes</taxon>
        <taxon>Kitasatosporales</taxon>
        <taxon>Streptomycetaceae</taxon>
        <taxon>Streptomyces</taxon>
    </lineage>
</organism>